<gene>
    <name evidence="4" type="primary">OSIGBa0096F13.6</name>
    <name evidence="3" type="synonym">OSIGBa0125J07.1</name>
</gene>
<feature type="compositionally biased region" description="Low complexity" evidence="1">
    <location>
        <begin position="85"/>
        <end position="96"/>
    </location>
</feature>
<organism evidence="4">
    <name type="scientific">Oryza sativa</name>
    <name type="common">Rice</name>
    <dbReference type="NCBI Taxonomy" id="4530"/>
    <lineage>
        <taxon>Eukaryota</taxon>
        <taxon>Viridiplantae</taxon>
        <taxon>Streptophyta</taxon>
        <taxon>Embryophyta</taxon>
        <taxon>Tracheophyta</taxon>
        <taxon>Spermatophyta</taxon>
        <taxon>Magnoliopsida</taxon>
        <taxon>Liliopsida</taxon>
        <taxon>Poales</taxon>
        <taxon>Poaceae</taxon>
        <taxon>BOP clade</taxon>
        <taxon>Oryzoideae</taxon>
        <taxon>Oryzeae</taxon>
        <taxon>Oryzinae</taxon>
        <taxon>Oryza</taxon>
    </lineage>
</organism>
<dbReference type="AlphaFoldDB" id="Q01M04"/>
<feature type="chain" id="PRO_5007697493" evidence="2">
    <location>
        <begin position="29"/>
        <end position="433"/>
    </location>
</feature>
<feature type="compositionally biased region" description="Basic and acidic residues" evidence="1">
    <location>
        <begin position="270"/>
        <end position="294"/>
    </location>
</feature>
<dbReference type="InterPro" id="IPR001938">
    <property type="entry name" value="Thaumatin"/>
</dbReference>
<accession>Q01M04</accession>
<dbReference type="EMBL" id="CR855069">
    <property type="protein sequence ID" value="CAH66211.1"/>
    <property type="molecule type" value="Genomic_DNA"/>
</dbReference>
<dbReference type="SUPFAM" id="SSF49870">
    <property type="entry name" value="Osmotin, thaumatin-like protein"/>
    <property type="match status" value="1"/>
</dbReference>
<feature type="signal peptide" evidence="2">
    <location>
        <begin position="1"/>
        <end position="28"/>
    </location>
</feature>
<name>Q01M04_ORYSA</name>
<proteinExistence type="predicted"/>
<feature type="region of interest" description="Disordered" evidence="1">
    <location>
        <begin position="71"/>
        <end position="96"/>
    </location>
</feature>
<dbReference type="SMART" id="SM00205">
    <property type="entry name" value="THN"/>
    <property type="match status" value="1"/>
</dbReference>
<dbReference type="PROSITE" id="PS51367">
    <property type="entry name" value="THAUMATIN_2"/>
    <property type="match status" value="1"/>
</dbReference>
<protein>
    <submittedName>
        <fullName evidence="4">OSIGBa0096F13.6 protein</fullName>
    </submittedName>
    <submittedName>
        <fullName evidence="3">OSIGBa0125J07.1 protein</fullName>
    </submittedName>
</protein>
<reference evidence="4" key="1">
    <citation type="journal article" date="2002" name="Nature">
        <title>Sequence and analysis of rice chromosome 4.</title>
        <authorList>
            <person name="Feng Q."/>
            <person name="Zhang Y."/>
            <person name="Hao P."/>
            <person name="Wang S."/>
            <person name="Fu G."/>
            <person name="Huang Y."/>
            <person name="Li Y."/>
            <person name="Zhu J."/>
            <person name="Liu Y."/>
            <person name="Hu X."/>
            <person name="Jia P."/>
            <person name="Zhang Y."/>
            <person name="Zhao Q."/>
            <person name="Ying K."/>
            <person name="Yu S."/>
            <person name="Tang Y."/>
            <person name="Weng Q."/>
            <person name="Zhang L."/>
            <person name="Lu Y."/>
            <person name="Mu J."/>
            <person name="Lu Y."/>
            <person name="Zhang L.S."/>
            <person name="Yu Z."/>
            <person name="Fan D."/>
            <person name="Liu X."/>
            <person name="Lu T."/>
            <person name="Li C."/>
            <person name="Wu Y."/>
            <person name="Sun T."/>
            <person name="Lei H."/>
            <person name="Li T."/>
            <person name="Hu H."/>
            <person name="Guan J."/>
            <person name="Wu M."/>
            <person name="Zhang R."/>
            <person name="Zhou B."/>
            <person name="Chen Z."/>
            <person name="Chen L."/>
            <person name="Jin Z."/>
            <person name="Wang R."/>
            <person name="Yin H."/>
            <person name="Cai Z."/>
            <person name="Ren S."/>
            <person name="Lv G."/>
            <person name="Gu W."/>
            <person name="Zhu G."/>
            <person name="Tu Y."/>
            <person name="Jia J."/>
            <person name="Zhang Y."/>
            <person name="Chen J."/>
            <person name="Kang H."/>
            <person name="Chen X."/>
            <person name="Shao C."/>
            <person name="Sun Y."/>
            <person name="Hu Q."/>
            <person name="Zhang X."/>
            <person name="Zhang W."/>
            <person name="Wang L."/>
            <person name="Ding C."/>
            <person name="Sheng H."/>
            <person name="Gu J."/>
            <person name="Chen S."/>
            <person name="Ni L."/>
            <person name="Zhu F."/>
            <person name="Chen W."/>
            <person name="Lan L."/>
            <person name="Lai Y."/>
            <person name="Cheng Z."/>
            <person name="Gu M."/>
            <person name="Jiang J."/>
            <person name="Li J."/>
            <person name="Hong G."/>
            <person name="Xue Y."/>
            <person name="Han B."/>
        </authorList>
    </citation>
    <scope>NUCLEOTIDE SEQUENCE</scope>
</reference>
<feature type="region of interest" description="Disordered" evidence="1">
    <location>
        <begin position="246"/>
        <end position="294"/>
    </location>
</feature>
<evidence type="ECO:0000256" key="1">
    <source>
        <dbReference type="SAM" id="MobiDB-lite"/>
    </source>
</evidence>
<sequence>MSASLLPFLFFLILTPLFFHLLSLSLLAREQTGRWGAERTGGSFDGRCVTGDCASALSCSASGELPTTLPEYTATRSAPDPAPATTSSTCRSSTGSTCRTCYMPADKLLHVLQGAMRLDAYSYAKDDQTSTFTCPAGTNYRVDFCPPTSGVTAGDDDGHGLPRLSCRICASAAMVMVLLLPPATASHGGDRRELPNFRGFGVGLPFLPPPATVKTAIELSDCAAAVTVLLPPLFTASRGASWWRRTPRRTLSSRRQPASLACSGAHLPVRSREEEREERETKRSEDEEEERRERAWAQIAQRQAFGAHDDGRSAQAQYEELHQCAKWDAEGRRLLVSNFFDVGVSKLYAAGTAGKEKEEERVVSGMYELQRHREGRAGVHHRHTEGALLIVYADRMPRFGYSAHNSGSLPEFAAPASVSCAGTERTRRTLAAA</sequence>
<dbReference type="EMBL" id="CR855046">
    <property type="protein sequence ID" value="CAH66052.1"/>
    <property type="molecule type" value="Genomic_DNA"/>
</dbReference>
<dbReference type="PANTHER" id="PTHR31048">
    <property type="entry name" value="OS03G0233200 PROTEIN"/>
    <property type="match status" value="1"/>
</dbReference>
<dbReference type="InterPro" id="IPR037176">
    <property type="entry name" value="Osmotin/thaumatin-like_sf"/>
</dbReference>
<dbReference type="Gene3D" id="2.60.110.10">
    <property type="entry name" value="Thaumatin"/>
    <property type="match status" value="1"/>
</dbReference>
<reference evidence="4" key="2">
    <citation type="submission" date="2004-10" db="EMBL/GenBank/DDBJ databases">
        <title>Chromosome-wide comparison between domesticated rice subspecies indica and japonica.</title>
        <authorList>
            <person name="Han B."/>
        </authorList>
    </citation>
    <scope>NUCLEOTIDE SEQUENCE</scope>
</reference>
<evidence type="ECO:0000256" key="2">
    <source>
        <dbReference type="SAM" id="SignalP"/>
    </source>
</evidence>
<evidence type="ECO:0000313" key="3">
    <source>
        <dbReference type="EMBL" id="CAH66052.1"/>
    </source>
</evidence>
<dbReference type="PRINTS" id="PR00347">
    <property type="entry name" value="THAUMATIN"/>
</dbReference>
<evidence type="ECO:0000313" key="4">
    <source>
        <dbReference type="EMBL" id="CAH66211.1"/>
    </source>
</evidence>
<keyword evidence="2" id="KW-0732">Signal</keyword>